<protein>
    <recommendedName>
        <fullName evidence="3">F-box associated domain-containing protein</fullName>
    </recommendedName>
</protein>
<dbReference type="AlphaFoldDB" id="A0A398AEP2"/>
<dbReference type="InterPro" id="IPR036047">
    <property type="entry name" value="F-box-like_dom_sf"/>
</dbReference>
<name>A0A398AEP2_BRACM</name>
<organism evidence="1 2">
    <name type="scientific">Brassica campestris</name>
    <name type="common">Field mustard</name>
    <dbReference type="NCBI Taxonomy" id="3711"/>
    <lineage>
        <taxon>Eukaryota</taxon>
        <taxon>Viridiplantae</taxon>
        <taxon>Streptophyta</taxon>
        <taxon>Embryophyta</taxon>
        <taxon>Tracheophyta</taxon>
        <taxon>Spermatophyta</taxon>
        <taxon>Magnoliopsida</taxon>
        <taxon>eudicotyledons</taxon>
        <taxon>Gunneridae</taxon>
        <taxon>Pentapetalae</taxon>
        <taxon>rosids</taxon>
        <taxon>malvids</taxon>
        <taxon>Brassicales</taxon>
        <taxon>Brassicaceae</taxon>
        <taxon>Brassiceae</taxon>
        <taxon>Brassica</taxon>
    </lineage>
</organism>
<accession>A0A398AEP2</accession>
<proteinExistence type="predicted"/>
<reference evidence="1 2" key="1">
    <citation type="submission" date="2018-06" db="EMBL/GenBank/DDBJ databases">
        <title>WGS assembly of Brassica rapa FPsc.</title>
        <authorList>
            <person name="Bowman J."/>
            <person name="Kohchi T."/>
            <person name="Yamato K."/>
            <person name="Jenkins J."/>
            <person name="Shu S."/>
            <person name="Ishizaki K."/>
            <person name="Yamaoka S."/>
            <person name="Nishihama R."/>
            <person name="Nakamura Y."/>
            <person name="Berger F."/>
            <person name="Adam C."/>
            <person name="Aki S."/>
            <person name="Althoff F."/>
            <person name="Araki T."/>
            <person name="Arteaga-Vazquez M."/>
            <person name="Balasubrmanian S."/>
            <person name="Bauer D."/>
            <person name="Boehm C."/>
            <person name="Briginshaw L."/>
            <person name="Caballero-Perez J."/>
            <person name="Catarino B."/>
            <person name="Chen F."/>
            <person name="Chiyoda S."/>
            <person name="Chovatia M."/>
            <person name="Davies K."/>
            <person name="Delmans M."/>
            <person name="Demura T."/>
            <person name="Dierschke T."/>
            <person name="Dolan L."/>
            <person name="Dorantes-Acosta A."/>
            <person name="Eklund D."/>
            <person name="Florent S."/>
            <person name="Flores-Sandoval E."/>
            <person name="Fujiyama A."/>
            <person name="Fukuzawa H."/>
            <person name="Galik B."/>
            <person name="Grimanelli D."/>
            <person name="Grimwood J."/>
            <person name="Grossniklaus U."/>
            <person name="Hamada T."/>
            <person name="Haseloff J."/>
            <person name="Hetherington A."/>
            <person name="Higo A."/>
            <person name="Hirakawa Y."/>
            <person name="Hundley H."/>
            <person name="Ikeda Y."/>
            <person name="Inoue K."/>
            <person name="Inoue S."/>
            <person name="Ishida S."/>
            <person name="Jia Q."/>
            <person name="Kakita M."/>
            <person name="Kanazawa T."/>
            <person name="Kawai Y."/>
            <person name="Kawashima T."/>
            <person name="Kennedy M."/>
            <person name="Kinose K."/>
            <person name="Kinoshita T."/>
            <person name="Kohara Y."/>
            <person name="Koide E."/>
            <person name="Komatsu K."/>
            <person name="Kopischke S."/>
            <person name="Kubo M."/>
            <person name="Kyozuka J."/>
            <person name="Lagercrantz U."/>
            <person name="Lin S."/>
            <person name="Lindquist E."/>
            <person name="Lipzen A."/>
            <person name="Lu C."/>
            <person name="Luna E."/>
            <person name="Martienssen R."/>
            <person name="Minamino N."/>
            <person name="Mizutani M."/>
            <person name="Mizutani M."/>
            <person name="Mochizuki N."/>
            <person name="Monte I."/>
            <person name="Mosher R."/>
            <person name="Nagasaki H."/>
            <person name="Nakagami H."/>
            <person name="Naramoto S."/>
            <person name="Nishitani K."/>
            <person name="Ohtani M."/>
            <person name="Okamoto T."/>
            <person name="Okumura M."/>
            <person name="Phillips J."/>
            <person name="Pollak B."/>
            <person name="Reinders A."/>
            <person name="Roevekamp M."/>
            <person name="Sano R."/>
            <person name="Sawa S."/>
            <person name="Schmid M."/>
            <person name="Shirakawa M."/>
            <person name="Solano R."/>
            <person name="Spunde A."/>
            <person name="Suetsugu N."/>
            <person name="Sugano S."/>
            <person name="Sugiyama A."/>
            <person name="Sun R."/>
            <person name="Suzuki Y."/>
            <person name="Takenaka M."/>
            <person name="Takezawa D."/>
            <person name="Tomogane H."/>
            <person name="Tsuzuki M."/>
            <person name="Ueda T."/>
            <person name="Umeda M."/>
            <person name="Ward J."/>
            <person name="Watanabe Y."/>
            <person name="Yazaki K."/>
            <person name="Yokoyama R."/>
            <person name="Yoshitake Y."/>
            <person name="Yotsui I."/>
            <person name="Zachgo S."/>
            <person name="Schmutz J."/>
        </authorList>
    </citation>
    <scope>NUCLEOTIDE SEQUENCE [LARGE SCALE GENOMIC DNA]</scope>
    <source>
        <strain evidence="2">cv. B-3</strain>
    </source>
</reference>
<gene>
    <name evidence="1" type="ORF">BRARA_B02982</name>
</gene>
<dbReference type="SUPFAM" id="SSF81383">
    <property type="entry name" value="F-box domain"/>
    <property type="match status" value="1"/>
</dbReference>
<evidence type="ECO:0000313" key="1">
    <source>
        <dbReference type="EMBL" id="RID75975.1"/>
    </source>
</evidence>
<dbReference type="Proteomes" id="UP000264353">
    <property type="component" value="Chromosome A2"/>
</dbReference>
<sequence>MVEEILSKLLVTCMRSVRTCKKWNSLSKTRSFVEKYIAEETSREFSVVMVMNKDVCMMGVNLTGTHSNKFDLSIERKGKLIMRYNNLYIESVVKPRVFHSDGLLLFV</sequence>
<evidence type="ECO:0008006" key="3">
    <source>
        <dbReference type="Google" id="ProtNLM"/>
    </source>
</evidence>
<evidence type="ECO:0000313" key="2">
    <source>
        <dbReference type="Proteomes" id="UP000264353"/>
    </source>
</evidence>
<dbReference type="EMBL" id="CM010629">
    <property type="protein sequence ID" value="RID75975.1"/>
    <property type="molecule type" value="Genomic_DNA"/>
</dbReference>